<reference evidence="3" key="2">
    <citation type="submission" date="2009-11" db="EMBL/GenBank/DDBJ databases">
        <title>The Genome Sequence of Allomyces macrogynus strain ATCC 38327.</title>
        <authorList>
            <consortium name="The Broad Institute Genome Sequencing Platform"/>
            <person name="Russ C."/>
            <person name="Cuomo C."/>
            <person name="Shea T."/>
            <person name="Young S.K."/>
            <person name="Zeng Q."/>
            <person name="Koehrsen M."/>
            <person name="Haas B."/>
            <person name="Borodovsky M."/>
            <person name="Guigo R."/>
            <person name="Alvarado L."/>
            <person name="Berlin A."/>
            <person name="Borenstein D."/>
            <person name="Chen Z."/>
            <person name="Engels R."/>
            <person name="Freedman E."/>
            <person name="Gellesch M."/>
            <person name="Goldberg J."/>
            <person name="Griggs A."/>
            <person name="Gujja S."/>
            <person name="Heiman D."/>
            <person name="Hepburn T."/>
            <person name="Howarth C."/>
            <person name="Jen D."/>
            <person name="Larson L."/>
            <person name="Lewis B."/>
            <person name="Mehta T."/>
            <person name="Park D."/>
            <person name="Pearson M."/>
            <person name="Roberts A."/>
            <person name="Saif S."/>
            <person name="Shenoy N."/>
            <person name="Sisk P."/>
            <person name="Stolte C."/>
            <person name="Sykes S."/>
            <person name="Walk T."/>
            <person name="White J."/>
            <person name="Yandava C."/>
            <person name="Burger G."/>
            <person name="Gray M.W."/>
            <person name="Holland P.W.H."/>
            <person name="King N."/>
            <person name="Lang F.B.F."/>
            <person name="Roger A.J."/>
            <person name="Ruiz-Trillo I."/>
            <person name="Lander E."/>
            <person name="Nusbaum C."/>
        </authorList>
    </citation>
    <scope>NUCLEOTIDE SEQUENCE [LARGE SCALE GENOMIC DNA]</scope>
    <source>
        <strain evidence="3">ATCC 38327</strain>
    </source>
</reference>
<evidence type="ECO:0000313" key="3">
    <source>
        <dbReference type="Proteomes" id="UP000054350"/>
    </source>
</evidence>
<proteinExistence type="predicted"/>
<protein>
    <recommendedName>
        <fullName evidence="4">OTU domain-containing protein</fullName>
    </recommendedName>
</protein>
<feature type="compositionally biased region" description="Polar residues" evidence="1">
    <location>
        <begin position="221"/>
        <end position="231"/>
    </location>
</feature>
<keyword evidence="3" id="KW-1185">Reference proteome</keyword>
<reference evidence="2 3" key="1">
    <citation type="submission" date="2009-11" db="EMBL/GenBank/DDBJ databases">
        <title>Annotation of Allomyces macrogynus ATCC 38327.</title>
        <authorList>
            <consortium name="The Broad Institute Genome Sequencing Platform"/>
            <person name="Russ C."/>
            <person name="Cuomo C."/>
            <person name="Burger G."/>
            <person name="Gray M.W."/>
            <person name="Holland P.W.H."/>
            <person name="King N."/>
            <person name="Lang F.B.F."/>
            <person name="Roger A.J."/>
            <person name="Ruiz-Trillo I."/>
            <person name="Young S.K."/>
            <person name="Zeng Q."/>
            <person name="Gargeya S."/>
            <person name="Fitzgerald M."/>
            <person name="Haas B."/>
            <person name="Abouelleil A."/>
            <person name="Alvarado L."/>
            <person name="Arachchi H.M."/>
            <person name="Berlin A."/>
            <person name="Chapman S.B."/>
            <person name="Gearin G."/>
            <person name="Goldberg J."/>
            <person name="Griggs A."/>
            <person name="Gujja S."/>
            <person name="Hansen M."/>
            <person name="Heiman D."/>
            <person name="Howarth C."/>
            <person name="Larimer J."/>
            <person name="Lui A."/>
            <person name="MacDonald P.J.P."/>
            <person name="McCowen C."/>
            <person name="Montmayeur A."/>
            <person name="Murphy C."/>
            <person name="Neiman D."/>
            <person name="Pearson M."/>
            <person name="Priest M."/>
            <person name="Roberts A."/>
            <person name="Saif S."/>
            <person name="Shea T."/>
            <person name="Sisk P."/>
            <person name="Stolte C."/>
            <person name="Sykes S."/>
            <person name="Wortman J."/>
            <person name="Nusbaum C."/>
            <person name="Birren B."/>
        </authorList>
    </citation>
    <scope>NUCLEOTIDE SEQUENCE [LARGE SCALE GENOMIC DNA]</scope>
    <source>
        <strain evidence="2 3">ATCC 38327</strain>
    </source>
</reference>
<sequence>MAGPWLTARQLTGAESLHRDLRRACVEFMRAHEADFAPFVEDDEPFDRHLVRMANDRVYSGNIEVIHQVGHPPWVVAQTPDDASADTPPRTVNVVYHSWEHYSSAAPDGGVRSAPPPAALERWASAAPTVVAGKDKSRKRRGKVEPADPPIAVVEDGGDDKDSRDVEPSPGVDTVGAKVDAVVDAAPSTLADPATLDEAVSIASADKEHEPTAPTDAASKLTATKPATISASRGHLTARQKADLERARKKDRKAAKKMAKTVAGKNAVNDTGADHSPARGAGDLGAVTAALEKTHIAM</sequence>
<feature type="region of interest" description="Disordered" evidence="1">
    <location>
        <begin position="204"/>
        <end position="279"/>
    </location>
</feature>
<dbReference type="EMBL" id="GG745334">
    <property type="protein sequence ID" value="KNE59291.1"/>
    <property type="molecule type" value="Genomic_DNA"/>
</dbReference>
<evidence type="ECO:0000313" key="2">
    <source>
        <dbReference type="EMBL" id="KNE59291.1"/>
    </source>
</evidence>
<feature type="region of interest" description="Disordered" evidence="1">
    <location>
        <begin position="128"/>
        <end position="174"/>
    </location>
</feature>
<dbReference type="AlphaFoldDB" id="A0A0L0S9Z9"/>
<evidence type="ECO:0000256" key="1">
    <source>
        <dbReference type="SAM" id="MobiDB-lite"/>
    </source>
</evidence>
<dbReference type="Gene3D" id="3.90.70.80">
    <property type="match status" value="1"/>
</dbReference>
<dbReference type="InterPro" id="IPR038765">
    <property type="entry name" value="Papain-like_cys_pep_sf"/>
</dbReference>
<accession>A0A0L0S9Z9</accession>
<dbReference type="VEuPathDB" id="FungiDB:AMAG_03597"/>
<gene>
    <name evidence="2" type="ORF">AMAG_03597</name>
</gene>
<dbReference type="STRING" id="578462.A0A0L0S9Z9"/>
<dbReference type="OrthoDB" id="415023at2759"/>
<dbReference type="eggNOG" id="KOG2605">
    <property type="taxonomic scope" value="Eukaryota"/>
</dbReference>
<name>A0A0L0S9Z9_ALLM3</name>
<organism evidence="2 3">
    <name type="scientific">Allomyces macrogynus (strain ATCC 38327)</name>
    <name type="common">Allomyces javanicus var. macrogynus</name>
    <dbReference type="NCBI Taxonomy" id="578462"/>
    <lineage>
        <taxon>Eukaryota</taxon>
        <taxon>Fungi</taxon>
        <taxon>Fungi incertae sedis</taxon>
        <taxon>Blastocladiomycota</taxon>
        <taxon>Blastocladiomycetes</taxon>
        <taxon>Blastocladiales</taxon>
        <taxon>Blastocladiaceae</taxon>
        <taxon>Allomyces</taxon>
    </lineage>
</organism>
<dbReference type="Proteomes" id="UP000054350">
    <property type="component" value="Unassembled WGS sequence"/>
</dbReference>
<dbReference type="SUPFAM" id="SSF54001">
    <property type="entry name" value="Cysteine proteinases"/>
    <property type="match status" value="1"/>
</dbReference>
<feature type="compositionally biased region" description="Basic residues" evidence="1">
    <location>
        <begin position="249"/>
        <end position="259"/>
    </location>
</feature>
<evidence type="ECO:0008006" key="4">
    <source>
        <dbReference type="Google" id="ProtNLM"/>
    </source>
</evidence>